<sequence>MFNQIGVDTVQLIANYTTVIKMVERMGLSVTVPSKNSPVSRTITDIENIKDHHQRYKHDEFKAVTEVVKLTKGKSVSNYIIITKNIPLLFDHATHHKKAKDSFCLLTFTGLHQPNSKNNSDAMKIVSKFFKRKTFKRVSIDIAIDTQEDKEPIAYKRKEPFRANLMPYSKHGVIIPPNGATSLYINRVEGLKPISKVLYYDKYLKEKNYLKREVNHELKNWKRLEVTLTFDATDRNNKGFTQYMESMDFMDDVASIDEVARLAKVKTYDTDYLIYQINSLLDNRFMNNRESKEQFNSVESLTRFKVSDFRRFILVI</sequence>
<reference evidence="1" key="1">
    <citation type="submission" date="2020-01" db="EMBL/GenBank/DDBJ databases">
        <authorList>
            <person name="Meier V. D."/>
            <person name="Meier V D."/>
        </authorList>
    </citation>
    <scope>NUCLEOTIDE SEQUENCE</scope>
    <source>
        <strain evidence="1">HLG_WM_MAG_04</strain>
    </source>
</reference>
<gene>
    <name evidence="1" type="ORF">HELGO_WM3066</name>
</gene>
<accession>A0A6S6SKJ3</accession>
<proteinExistence type="predicted"/>
<protein>
    <submittedName>
        <fullName evidence="1">Uncharacterized protein</fullName>
    </submittedName>
</protein>
<organism evidence="1">
    <name type="scientific">uncultured Sulfurovum sp</name>
    <dbReference type="NCBI Taxonomy" id="269237"/>
    <lineage>
        <taxon>Bacteria</taxon>
        <taxon>Pseudomonadati</taxon>
        <taxon>Campylobacterota</taxon>
        <taxon>Epsilonproteobacteria</taxon>
        <taxon>Campylobacterales</taxon>
        <taxon>Sulfurovaceae</taxon>
        <taxon>Sulfurovum</taxon>
        <taxon>environmental samples</taxon>
    </lineage>
</organism>
<dbReference type="AlphaFoldDB" id="A0A6S6SKJ3"/>
<evidence type="ECO:0000313" key="1">
    <source>
        <dbReference type="EMBL" id="CAA6805351.1"/>
    </source>
</evidence>
<name>A0A6S6SKJ3_9BACT</name>
<dbReference type="EMBL" id="CACVAX010000013">
    <property type="protein sequence ID" value="CAA6805351.1"/>
    <property type="molecule type" value="Genomic_DNA"/>
</dbReference>